<sequence length="276" mass="29922">MSIVAFKRKSVIQYGSKRSGKADDQYWVNQGPFGPKTSLTSVCLEQGTTAFGPGGTPGVRSGFSLRGSYSNTGRIGNNWKFSKVRTPFRGVYPVGNGGIQGRYPYSVVLPECAGGVSVKGTTNLYVKPSDVSTKTMIDQRYRWINSGQYPNYWVQPNYGTSNLSDNTSQGLYIHIKSAANDCVVDTNAYQKYVGHVVNCGSTGCHTTPARGYKMVVQQGVAPYTKNLRIPQTASQHTLRIQQQCANPKPWQKPNPPATNGDTCGGGNTMVNIDVVG</sequence>
<name>A0A6C0E2E9_9ZZZZ</name>
<evidence type="ECO:0000313" key="1">
    <source>
        <dbReference type="EMBL" id="QHT22703.1"/>
    </source>
</evidence>
<reference evidence="1" key="1">
    <citation type="journal article" date="2020" name="Nature">
        <title>Giant virus diversity and host interactions through global metagenomics.</title>
        <authorList>
            <person name="Schulz F."/>
            <person name="Roux S."/>
            <person name="Paez-Espino D."/>
            <person name="Jungbluth S."/>
            <person name="Walsh D.A."/>
            <person name="Denef V.J."/>
            <person name="McMahon K.D."/>
            <person name="Konstantinidis K.T."/>
            <person name="Eloe-Fadrosh E.A."/>
            <person name="Kyrpides N.C."/>
            <person name="Woyke T."/>
        </authorList>
    </citation>
    <scope>NUCLEOTIDE SEQUENCE</scope>
    <source>
        <strain evidence="1">GVMAG-M-3300023179-114</strain>
    </source>
</reference>
<dbReference type="EMBL" id="MN739720">
    <property type="protein sequence ID" value="QHT22703.1"/>
    <property type="molecule type" value="Genomic_DNA"/>
</dbReference>
<accession>A0A6C0E2E9</accession>
<dbReference type="AlphaFoldDB" id="A0A6C0E2E9"/>
<protein>
    <submittedName>
        <fullName evidence="1">Uncharacterized protein</fullName>
    </submittedName>
</protein>
<proteinExistence type="predicted"/>
<organism evidence="1">
    <name type="scientific">viral metagenome</name>
    <dbReference type="NCBI Taxonomy" id="1070528"/>
    <lineage>
        <taxon>unclassified sequences</taxon>
        <taxon>metagenomes</taxon>
        <taxon>organismal metagenomes</taxon>
    </lineage>
</organism>